<dbReference type="Proteomes" id="UP000184368">
    <property type="component" value="Unassembled WGS sequence"/>
</dbReference>
<name>A0A1M4TEJ8_9BACT</name>
<accession>A0A1M4TEJ8</accession>
<dbReference type="Pfam" id="PF18979">
    <property type="entry name" value="DUF5715"/>
    <property type="match status" value="1"/>
</dbReference>
<reference evidence="2 3" key="1">
    <citation type="submission" date="2016-11" db="EMBL/GenBank/DDBJ databases">
        <authorList>
            <person name="Jaros S."/>
            <person name="Januszkiewicz K."/>
            <person name="Wedrychowicz H."/>
        </authorList>
    </citation>
    <scope>NUCLEOTIDE SEQUENCE [LARGE SCALE GENOMIC DNA]</scope>
    <source>
        <strain evidence="2 3">DSM 26897</strain>
    </source>
</reference>
<dbReference type="RefSeq" id="WP_073039389.1">
    <property type="nucleotide sequence ID" value="NZ_FQUO01000001.1"/>
</dbReference>
<feature type="chain" id="PRO_5009907510" description="Peptidase M15" evidence="1">
    <location>
        <begin position="34"/>
        <end position="222"/>
    </location>
</feature>
<protein>
    <recommendedName>
        <fullName evidence="4">Peptidase M15</fullName>
    </recommendedName>
</protein>
<evidence type="ECO:0000256" key="1">
    <source>
        <dbReference type="SAM" id="SignalP"/>
    </source>
</evidence>
<sequence>MNRPYQNNTLRSWLLLPALVVLGSAFTPLSTPATGNRPAAATPTKGITSGGCTSCASFFPDDVATQARAYRSEGINPQKTDKGIKQLYRSGKLQLVASNSQYKVNRLYHSQPYLLPEGKAFLSELASRYKAACKAAGVGYVKFTISSLTRSRQSVASLMEENDNSIANSAHLKGKTFDVSYAAFGRSRKQLKLFVAELKEMRSEGLCYVKYERNGCLHITVR</sequence>
<evidence type="ECO:0000313" key="3">
    <source>
        <dbReference type="Proteomes" id="UP000184368"/>
    </source>
</evidence>
<dbReference type="OrthoDB" id="1523789at2"/>
<keyword evidence="1" id="KW-0732">Signal</keyword>
<dbReference type="AlphaFoldDB" id="A0A1M4TEJ8"/>
<gene>
    <name evidence="2" type="ORF">SAMN05444008_101396</name>
</gene>
<feature type="signal peptide" evidence="1">
    <location>
        <begin position="1"/>
        <end position="33"/>
    </location>
</feature>
<organism evidence="2 3">
    <name type="scientific">Cnuella takakiae</name>
    <dbReference type="NCBI Taxonomy" id="1302690"/>
    <lineage>
        <taxon>Bacteria</taxon>
        <taxon>Pseudomonadati</taxon>
        <taxon>Bacteroidota</taxon>
        <taxon>Chitinophagia</taxon>
        <taxon>Chitinophagales</taxon>
        <taxon>Chitinophagaceae</taxon>
        <taxon>Cnuella</taxon>
    </lineage>
</organism>
<dbReference type="EMBL" id="FQUO01000001">
    <property type="protein sequence ID" value="SHE42922.1"/>
    <property type="molecule type" value="Genomic_DNA"/>
</dbReference>
<evidence type="ECO:0008006" key="4">
    <source>
        <dbReference type="Google" id="ProtNLM"/>
    </source>
</evidence>
<evidence type="ECO:0000313" key="2">
    <source>
        <dbReference type="EMBL" id="SHE42922.1"/>
    </source>
</evidence>
<keyword evidence="3" id="KW-1185">Reference proteome</keyword>
<dbReference type="InterPro" id="IPR043769">
    <property type="entry name" value="DUF5715"/>
</dbReference>
<proteinExistence type="predicted"/>